<dbReference type="EMBL" id="JAIMFO010000010">
    <property type="protein sequence ID" value="MBY4798326.1"/>
    <property type="molecule type" value="Genomic_DNA"/>
</dbReference>
<gene>
    <name evidence="3" type="ORF">K6V98_08205</name>
</gene>
<evidence type="ECO:0000259" key="2">
    <source>
        <dbReference type="Pfam" id="PF09524"/>
    </source>
</evidence>
<dbReference type="Proteomes" id="UP000700908">
    <property type="component" value="Unassembled WGS sequence"/>
</dbReference>
<dbReference type="RefSeq" id="WP_222200050.1">
    <property type="nucleotide sequence ID" value="NZ_JAIMFO010000010.1"/>
</dbReference>
<dbReference type="InterPro" id="IPR011741">
    <property type="entry name" value="Phg_2220_C"/>
</dbReference>
<reference evidence="3 4" key="1">
    <citation type="submission" date="2021-08" db="EMBL/GenBank/DDBJ databases">
        <title>Collinsella faecalis sp. nov. isolated from swine faeces.</title>
        <authorList>
            <person name="Oh B.S."/>
            <person name="Lee J.H."/>
        </authorList>
    </citation>
    <scope>NUCLEOTIDE SEQUENCE [LARGE SCALE GENOMIC DNA]</scope>
    <source>
        <strain evidence="3 4">AGMB00827</strain>
    </source>
</reference>
<feature type="non-terminal residue" evidence="3">
    <location>
        <position position="1"/>
    </location>
</feature>
<comment type="caution">
    <text evidence="3">The sequence shown here is derived from an EMBL/GenBank/DDBJ whole genome shotgun (WGS) entry which is preliminary data.</text>
</comment>
<dbReference type="Pfam" id="PF09524">
    <property type="entry name" value="Phg_2220_C"/>
    <property type="match status" value="1"/>
</dbReference>
<keyword evidence="4" id="KW-1185">Reference proteome</keyword>
<dbReference type="NCBIfam" id="TIGR02220">
    <property type="entry name" value="phg_TIGR02220"/>
    <property type="match status" value="1"/>
</dbReference>
<sequence>ALAEGYQTPSKALAEGYQTPSKALAEGYQTPSKALAEKHEVNGNLSSANLKTPILIADELELAFPHDPQESNPSSVEIAGRTVVSTKCEPEKLRSNGEEGMGDIGGRGSVRGKGEEGGKGETLHPIPYAEIISALNARTGSAYRASTEATRRRIRARWAEGFRLEDFLQVIDKKAADWGHDPKMARYLRPETLFGTKFEGYLQERQALGGEDYAIYDI</sequence>
<feature type="compositionally biased region" description="Gly residues" evidence="1">
    <location>
        <begin position="102"/>
        <end position="111"/>
    </location>
</feature>
<protein>
    <submittedName>
        <fullName evidence="3">Conserved phage C-terminal domain-containing protein</fullName>
    </submittedName>
</protein>
<organism evidence="3 4">
    <name type="scientific">Collinsella ureilytica</name>
    <dbReference type="NCBI Taxonomy" id="2869515"/>
    <lineage>
        <taxon>Bacteria</taxon>
        <taxon>Bacillati</taxon>
        <taxon>Actinomycetota</taxon>
        <taxon>Coriobacteriia</taxon>
        <taxon>Coriobacteriales</taxon>
        <taxon>Coriobacteriaceae</taxon>
        <taxon>Collinsella</taxon>
    </lineage>
</organism>
<feature type="region of interest" description="Disordered" evidence="1">
    <location>
        <begin position="93"/>
        <end position="122"/>
    </location>
</feature>
<evidence type="ECO:0000313" key="3">
    <source>
        <dbReference type="EMBL" id="MBY4798326.1"/>
    </source>
</evidence>
<feature type="domain" description="Phage conserved hypothetical protein C-terminal" evidence="2">
    <location>
        <begin position="131"/>
        <end position="203"/>
    </location>
</feature>
<evidence type="ECO:0000256" key="1">
    <source>
        <dbReference type="SAM" id="MobiDB-lite"/>
    </source>
</evidence>
<accession>A0ABS7MLU0</accession>
<feature type="compositionally biased region" description="Basic and acidic residues" evidence="1">
    <location>
        <begin position="112"/>
        <end position="122"/>
    </location>
</feature>
<name>A0ABS7MLU0_9ACTN</name>
<proteinExistence type="predicted"/>
<evidence type="ECO:0000313" key="4">
    <source>
        <dbReference type="Proteomes" id="UP000700908"/>
    </source>
</evidence>